<feature type="region of interest" description="Disordered" evidence="1">
    <location>
        <begin position="59"/>
        <end position="78"/>
    </location>
</feature>
<keyword evidence="2" id="KW-0472">Membrane</keyword>
<reference evidence="3" key="1">
    <citation type="submission" date="2020-03" db="EMBL/GenBank/DDBJ databases">
        <title>Site-based positive gene gene selection in Geosmithia morbida across the United States reveals a broad range of putative effectors and factors for local host and environmental adapation.</title>
        <authorList>
            <person name="Onufrak A."/>
            <person name="Murdoch R.W."/>
            <person name="Gazis R."/>
            <person name="Huff M."/>
            <person name="Staton M."/>
            <person name="Klingeman W."/>
            <person name="Hadziabdic D."/>
        </authorList>
    </citation>
    <scope>NUCLEOTIDE SEQUENCE</scope>
    <source>
        <strain evidence="3">1262</strain>
    </source>
</reference>
<dbReference type="RefSeq" id="XP_035321566.1">
    <property type="nucleotide sequence ID" value="XM_035469186.1"/>
</dbReference>
<evidence type="ECO:0000256" key="1">
    <source>
        <dbReference type="SAM" id="MobiDB-lite"/>
    </source>
</evidence>
<dbReference type="PANTHER" id="PTHR38488:SF1">
    <property type="entry name" value="OXIDOREDUCTASE 9.5 KDA SUBUNIT, PUTATIVE (AFU_ORTHOLOGUE AFUA_5G08980)-RELATED"/>
    <property type="match status" value="1"/>
</dbReference>
<name>A0A9P5D5W5_9HYPO</name>
<keyword evidence="2" id="KW-0812">Transmembrane</keyword>
<evidence type="ECO:0000313" key="3">
    <source>
        <dbReference type="EMBL" id="KAF4122914.1"/>
    </source>
</evidence>
<feature type="transmembrane region" description="Helical" evidence="2">
    <location>
        <begin position="25"/>
        <end position="43"/>
    </location>
</feature>
<gene>
    <name evidence="3" type="ORF">GMORB2_7221</name>
</gene>
<dbReference type="GeneID" id="55973444"/>
<evidence type="ECO:0000256" key="2">
    <source>
        <dbReference type="SAM" id="Phobius"/>
    </source>
</evidence>
<dbReference type="CDD" id="cd22903">
    <property type="entry name" value="NI9M"/>
    <property type="match status" value="1"/>
</dbReference>
<protein>
    <submittedName>
        <fullName evidence="3">NADH-ubiquinone oxidoreductase 9.5 kDa subunit</fullName>
    </submittedName>
</protein>
<dbReference type="Proteomes" id="UP000749293">
    <property type="component" value="Unassembled WGS sequence"/>
</dbReference>
<dbReference type="AlphaFoldDB" id="A0A9P5D5W5"/>
<organism evidence="3 4">
    <name type="scientific">Geosmithia morbida</name>
    <dbReference type="NCBI Taxonomy" id="1094350"/>
    <lineage>
        <taxon>Eukaryota</taxon>
        <taxon>Fungi</taxon>
        <taxon>Dikarya</taxon>
        <taxon>Ascomycota</taxon>
        <taxon>Pezizomycotina</taxon>
        <taxon>Sordariomycetes</taxon>
        <taxon>Hypocreomycetidae</taxon>
        <taxon>Hypocreales</taxon>
        <taxon>Bionectriaceae</taxon>
        <taxon>Geosmithia</taxon>
    </lineage>
</organism>
<evidence type="ECO:0000313" key="4">
    <source>
        <dbReference type="Proteomes" id="UP000749293"/>
    </source>
</evidence>
<sequence length="78" mass="8735">MSTAAPHFWSTPFRYCSWAAREKPALFWSVVIGFAGPAMIPIVRPIRYRLGDIDAPPVPSTYPVPNGPRKQLTGYDDE</sequence>
<keyword evidence="2" id="KW-1133">Transmembrane helix</keyword>
<dbReference type="PANTHER" id="PTHR38488">
    <property type="entry name" value="OXIDOREDUCTASE 9.5 KDA SUBUNIT, PUTATIVE (AFU_ORTHOLOGUE AFUA_5G08980)-RELATED"/>
    <property type="match status" value="1"/>
</dbReference>
<comment type="caution">
    <text evidence="3">The sequence shown here is derived from an EMBL/GenBank/DDBJ whole genome shotgun (WGS) entry which is preliminary data.</text>
</comment>
<dbReference type="OrthoDB" id="2093409at2759"/>
<dbReference type="EMBL" id="JAANYQ010000008">
    <property type="protein sequence ID" value="KAF4122914.1"/>
    <property type="molecule type" value="Genomic_DNA"/>
</dbReference>
<keyword evidence="4" id="KW-1185">Reference proteome</keyword>
<dbReference type="InterPro" id="IPR039961">
    <property type="entry name" value="Nuo9.5"/>
</dbReference>
<accession>A0A9P5D5W5</accession>
<proteinExistence type="predicted"/>